<organism evidence="2 3">
    <name type="scientific">Paenibacillus solanacearum</name>
    <dbReference type="NCBI Taxonomy" id="2048548"/>
    <lineage>
        <taxon>Bacteria</taxon>
        <taxon>Bacillati</taxon>
        <taxon>Bacillota</taxon>
        <taxon>Bacilli</taxon>
        <taxon>Bacillales</taxon>
        <taxon>Paenibacillaceae</taxon>
        <taxon>Paenibacillus</taxon>
    </lineage>
</organism>
<dbReference type="NCBIfam" id="NF041644">
    <property type="entry name" value="CBO0543_fam"/>
    <property type="match status" value="1"/>
</dbReference>
<keyword evidence="1" id="KW-1133">Transmembrane helix</keyword>
<reference evidence="2" key="1">
    <citation type="submission" date="2021-06" db="EMBL/GenBank/DDBJ databases">
        <authorList>
            <person name="Criscuolo A."/>
        </authorList>
    </citation>
    <scope>NUCLEOTIDE SEQUENCE</scope>
    <source>
        <strain evidence="2">CIP111600</strain>
    </source>
</reference>
<keyword evidence="3" id="KW-1185">Reference proteome</keyword>
<dbReference type="InterPro" id="IPR048147">
    <property type="entry name" value="CBO0543-like"/>
</dbReference>
<dbReference type="Proteomes" id="UP000693672">
    <property type="component" value="Unassembled WGS sequence"/>
</dbReference>
<comment type="caution">
    <text evidence="2">The sequence shown here is derived from an EMBL/GenBank/DDBJ whole genome shotgun (WGS) entry which is preliminary data.</text>
</comment>
<accession>A0A916NN30</accession>
<proteinExistence type="predicted"/>
<dbReference type="EMBL" id="CAJVAS010000002">
    <property type="protein sequence ID" value="CAG7604862.1"/>
    <property type="molecule type" value="Genomic_DNA"/>
</dbReference>
<protein>
    <submittedName>
        <fullName evidence="2">Uncharacterized protein</fullName>
    </submittedName>
</protein>
<keyword evidence="1" id="KW-0472">Membrane</keyword>
<evidence type="ECO:0000256" key="1">
    <source>
        <dbReference type="SAM" id="Phobius"/>
    </source>
</evidence>
<gene>
    <name evidence="2" type="ORF">PAESOLCIP111_00745</name>
</gene>
<keyword evidence="1" id="KW-0812">Transmembrane</keyword>
<feature type="transmembrane region" description="Helical" evidence="1">
    <location>
        <begin position="91"/>
        <end position="110"/>
    </location>
</feature>
<evidence type="ECO:0000313" key="2">
    <source>
        <dbReference type="EMBL" id="CAG7604862.1"/>
    </source>
</evidence>
<feature type="transmembrane region" description="Helical" evidence="1">
    <location>
        <begin position="122"/>
        <end position="140"/>
    </location>
</feature>
<sequence length="154" mass="18119">MVFLMISVVVFYTACFFVPRRLSWIEVLTTTLFGLYFETMTNIFLDLKYDLYGYFNKGVDTKTLIALLGVYPALNYLLLNLYPAGKGFLQVMVYLLAWDAFSILYEAISIKTGVFYYNGWTWWYSAIAYPPIFLILWYNLRFIRWVLKKSGCTV</sequence>
<feature type="transmembrane region" description="Helical" evidence="1">
    <location>
        <begin position="63"/>
        <end position="79"/>
    </location>
</feature>
<dbReference type="AlphaFoldDB" id="A0A916NN30"/>
<name>A0A916NN30_9BACL</name>
<evidence type="ECO:0000313" key="3">
    <source>
        <dbReference type="Proteomes" id="UP000693672"/>
    </source>
</evidence>